<dbReference type="EMBL" id="FWXH01000002">
    <property type="protein sequence ID" value="SMC17459.1"/>
    <property type="molecule type" value="Genomic_DNA"/>
</dbReference>
<dbReference type="STRING" id="1121291.SAMN02745134_00335"/>
<dbReference type="AlphaFoldDB" id="A0A1W1X0H5"/>
<organism evidence="1 2">
    <name type="scientific">Clostridium acidisoli DSM 12555</name>
    <dbReference type="NCBI Taxonomy" id="1121291"/>
    <lineage>
        <taxon>Bacteria</taxon>
        <taxon>Bacillati</taxon>
        <taxon>Bacillota</taxon>
        <taxon>Clostridia</taxon>
        <taxon>Eubacteriales</taxon>
        <taxon>Clostridiaceae</taxon>
        <taxon>Clostridium</taxon>
    </lineage>
</organism>
<protein>
    <submittedName>
        <fullName evidence="1">Uncharacterized protein</fullName>
    </submittedName>
</protein>
<evidence type="ECO:0000313" key="2">
    <source>
        <dbReference type="Proteomes" id="UP000192468"/>
    </source>
</evidence>
<sequence length="143" mass="16667">MGYSDKLVAKIKDEYRDSVKFEESLKVAPELIVKFFKELECSISKEIEASNEQISFEYGDIPEKASFQYTIAKLTIIYENTNSILFFKKSPSKIYVIINDNFHQPYDIIDTGNDFCVYSKEYGKFDISVLDKYLELTFNEITV</sequence>
<dbReference type="RefSeq" id="WP_084113529.1">
    <property type="nucleotide sequence ID" value="NZ_FWXH01000002.1"/>
</dbReference>
<dbReference type="Proteomes" id="UP000192468">
    <property type="component" value="Unassembled WGS sequence"/>
</dbReference>
<accession>A0A1W1X0H5</accession>
<name>A0A1W1X0H5_9CLOT</name>
<reference evidence="1 2" key="1">
    <citation type="submission" date="2017-04" db="EMBL/GenBank/DDBJ databases">
        <authorList>
            <person name="Afonso C.L."/>
            <person name="Miller P.J."/>
            <person name="Scott M.A."/>
            <person name="Spackman E."/>
            <person name="Goraichik I."/>
            <person name="Dimitrov K.M."/>
            <person name="Suarez D.L."/>
            <person name="Swayne D.E."/>
        </authorList>
    </citation>
    <scope>NUCLEOTIDE SEQUENCE [LARGE SCALE GENOMIC DNA]</scope>
    <source>
        <strain evidence="1 2">DSM 12555</strain>
    </source>
</reference>
<evidence type="ECO:0000313" key="1">
    <source>
        <dbReference type="EMBL" id="SMC17459.1"/>
    </source>
</evidence>
<gene>
    <name evidence="1" type="ORF">SAMN02745134_00335</name>
</gene>
<proteinExistence type="predicted"/>
<keyword evidence="2" id="KW-1185">Reference proteome</keyword>